<keyword evidence="5" id="KW-0378">Hydrolase</keyword>
<gene>
    <name evidence="6" type="ORF">BJ978_002324</name>
</gene>
<dbReference type="PANTHER" id="PTHR34139">
    <property type="entry name" value="UPF0331 PROTEIN MJ0127"/>
    <property type="match status" value="1"/>
</dbReference>
<sequence>MLRNVAVIGEAVKALPEDEVAAMPDVPWPAIAGLRNVVVHEYFRILPVLIVEILDDELVPLADAIRQRMA</sequence>
<dbReference type="OrthoDB" id="4725864at2"/>
<dbReference type="Pfam" id="PF01934">
    <property type="entry name" value="HepT-like"/>
    <property type="match status" value="1"/>
</dbReference>
<comment type="caution">
    <text evidence="6">The sequence shown here is derived from an EMBL/GenBank/DDBJ whole genome shotgun (WGS) entry which is preliminary data.</text>
</comment>
<keyword evidence="2" id="KW-1277">Toxin-antitoxin system</keyword>
<dbReference type="GO" id="GO:0016787">
    <property type="term" value="F:hydrolase activity"/>
    <property type="evidence" value="ECO:0007669"/>
    <property type="project" value="UniProtKB-KW"/>
</dbReference>
<keyword evidence="3" id="KW-0540">Nuclease</keyword>
<dbReference type="InterPro" id="IPR051813">
    <property type="entry name" value="HepT_RNase_toxin"/>
</dbReference>
<evidence type="ECO:0000313" key="7">
    <source>
        <dbReference type="Proteomes" id="UP001139722"/>
    </source>
</evidence>
<dbReference type="GO" id="GO:0000166">
    <property type="term" value="F:nucleotide binding"/>
    <property type="evidence" value="ECO:0007669"/>
    <property type="project" value="UniProtKB-KW"/>
</dbReference>
<evidence type="ECO:0000256" key="1">
    <source>
        <dbReference type="ARBA" id="ARBA00022553"/>
    </source>
</evidence>
<organism evidence="6 7">
    <name type="scientific">Agromyces terreus</name>
    <dbReference type="NCBI Taxonomy" id="424795"/>
    <lineage>
        <taxon>Bacteria</taxon>
        <taxon>Bacillati</taxon>
        <taxon>Actinomycetota</taxon>
        <taxon>Actinomycetes</taxon>
        <taxon>Micrococcales</taxon>
        <taxon>Microbacteriaceae</taxon>
        <taxon>Agromyces</taxon>
    </lineage>
</organism>
<keyword evidence="1" id="KW-0597">Phosphoprotein</keyword>
<protein>
    <submittedName>
        <fullName evidence="6">Uncharacterized protein with HEPN domain</fullName>
    </submittedName>
</protein>
<dbReference type="InterPro" id="IPR008201">
    <property type="entry name" value="HepT-like"/>
</dbReference>
<evidence type="ECO:0000256" key="5">
    <source>
        <dbReference type="ARBA" id="ARBA00022801"/>
    </source>
</evidence>
<dbReference type="PANTHER" id="PTHR34139:SF1">
    <property type="entry name" value="RNASE MJ1380-RELATED"/>
    <property type="match status" value="1"/>
</dbReference>
<reference evidence="6" key="1">
    <citation type="submission" date="2022-06" db="EMBL/GenBank/DDBJ databases">
        <title>Sequencing the genomes of 1000 actinobacteria strains.</title>
        <authorList>
            <person name="Klenk H.-P."/>
        </authorList>
    </citation>
    <scope>NUCLEOTIDE SEQUENCE</scope>
    <source>
        <strain evidence="6">DSM 22016</strain>
    </source>
</reference>
<dbReference type="RefSeq" id="WP_157000034.1">
    <property type="nucleotide sequence ID" value="NZ_BAAANU010000019.1"/>
</dbReference>
<dbReference type="GO" id="GO:0110001">
    <property type="term" value="C:toxin-antitoxin complex"/>
    <property type="evidence" value="ECO:0007669"/>
    <property type="project" value="InterPro"/>
</dbReference>
<accession>A0A9X2KBR3</accession>
<proteinExistence type="predicted"/>
<evidence type="ECO:0000256" key="3">
    <source>
        <dbReference type="ARBA" id="ARBA00022722"/>
    </source>
</evidence>
<keyword evidence="7" id="KW-1185">Reference proteome</keyword>
<evidence type="ECO:0000256" key="4">
    <source>
        <dbReference type="ARBA" id="ARBA00022741"/>
    </source>
</evidence>
<name>A0A9X2KBR3_9MICO</name>
<evidence type="ECO:0000313" key="6">
    <source>
        <dbReference type="EMBL" id="MCP2371648.1"/>
    </source>
</evidence>
<dbReference type="Proteomes" id="UP001139722">
    <property type="component" value="Unassembled WGS sequence"/>
</dbReference>
<dbReference type="EMBL" id="JAMZDY010000001">
    <property type="protein sequence ID" value="MCP2371648.1"/>
    <property type="molecule type" value="Genomic_DNA"/>
</dbReference>
<dbReference type="GO" id="GO:0004540">
    <property type="term" value="F:RNA nuclease activity"/>
    <property type="evidence" value="ECO:0007669"/>
    <property type="project" value="InterPro"/>
</dbReference>
<evidence type="ECO:0000256" key="2">
    <source>
        <dbReference type="ARBA" id="ARBA00022649"/>
    </source>
</evidence>
<keyword evidence="4" id="KW-0547">Nucleotide-binding</keyword>
<dbReference type="AlphaFoldDB" id="A0A9X2KBR3"/>